<dbReference type="InterPro" id="IPR023170">
    <property type="entry name" value="HhH_base_excis_C"/>
</dbReference>
<sequence>MPTLSDPTATLILQIAKIGKEHPSHPDLRFIDPFAGIVLADGNLDINHLDDLDGAITRRELLARFLLLSAVLDQGPDMVGLRQWVQRITNDLYRQQIDFLHNPIRFFEKLRVGIDKLLEQHECVKKLRAEDWARSNRTNPNRYNLFMDNARQALGYAVFRWGVPLALIHLLHQDRGDSTTPLLDHLETYPSTEKMTQKIKDDPRYGLGKAIGDKGAHLFGKWLVSSFSLIRRQEESWQGLSYEVPFDSNAGRVLWRTGYLLKWATEDDYTHHKTPVLQKGRGKGGKNYLRVTNIRGMSPSRRLNLPSEICEAYNEICITHLKTHTKAPQKIEIQRIQHAYLLLHNKENPASPLSAGDFDDGLIFIGTHYCFNHDKPQCPECPISNHCEGYQKRQDLITEYRT</sequence>
<proteinExistence type="predicted"/>
<name>A0A0P6YAF8_9CHLR</name>
<evidence type="ECO:0000313" key="2">
    <source>
        <dbReference type="Proteomes" id="UP000050544"/>
    </source>
</evidence>
<reference evidence="1 2" key="1">
    <citation type="submission" date="2015-07" db="EMBL/GenBank/DDBJ databases">
        <title>Whole genome sequence of Thermanaerothrix daxensis DSM 23592.</title>
        <authorList>
            <person name="Hemp J."/>
            <person name="Ward L.M."/>
            <person name="Pace L.A."/>
            <person name="Fischer W.W."/>
        </authorList>
    </citation>
    <scope>NUCLEOTIDE SEQUENCE [LARGE SCALE GENOMIC DNA]</scope>
    <source>
        <strain evidence="1 2">GNS-1</strain>
    </source>
</reference>
<dbReference type="EMBL" id="LGKO01000006">
    <property type="protein sequence ID" value="KPL82113.1"/>
    <property type="molecule type" value="Genomic_DNA"/>
</dbReference>
<dbReference type="RefSeq" id="WP_054522647.1">
    <property type="nucleotide sequence ID" value="NZ_LGKO01000006.1"/>
</dbReference>
<dbReference type="STRING" id="869279.SE15_13545"/>
<evidence type="ECO:0000313" key="1">
    <source>
        <dbReference type="EMBL" id="KPL82113.1"/>
    </source>
</evidence>
<organism evidence="1 2">
    <name type="scientific">Thermanaerothrix daxensis</name>
    <dbReference type="NCBI Taxonomy" id="869279"/>
    <lineage>
        <taxon>Bacteria</taxon>
        <taxon>Bacillati</taxon>
        <taxon>Chloroflexota</taxon>
        <taxon>Anaerolineae</taxon>
        <taxon>Anaerolineales</taxon>
        <taxon>Anaerolineaceae</taxon>
        <taxon>Thermanaerothrix</taxon>
    </lineage>
</organism>
<gene>
    <name evidence="1" type="ORF">SE15_13545</name>
</gene>
<dbReference type="Gene3D" id="1.10.1670.10">
    <property type="entry name" value="Helix-hairpin-Helix base-excision DNA repair enzymes (C-terminal)"/>
    <property type="match status" value="1"/>
</dbReference>
<comment type="caution">
    <text evidence="1">The sequence shown here is derived from an EMBL/GenBank/DDBJ whole genome shotgun (WGS) entry which is preliminary data.</text>
</comment>
<dbReference type="Proteomes" id="UP000050544">
    <property type="component" value="Unassembled WGS sequence"/>
</dbReference>
<protein>
    <submittedName>
        <fullName evidence="1">Uncharacterized protein</fullName>
    </submittedName>
</protein>
<keyword evidence="2" id="KW-1185">Reference proteome</keyword>
<dbReference type="PATRIC" id="fig|869279.4.peg.2644"/>
<accession>A0A0P6YAF8</accession>
<dbReference type="AlphaFoldDB" id="A0A0P6YAF8"/>
<dbReference type="OrthoDB" id="9800977at2"/>